<gene>
    <name evidence="1" type="ORF">MNBD_BACTEROID01-2858</name>
</gene>
<organism evidence="1">
    <name type="scientific">hydrothermal vent metagenome</name>
    <dbReference type="NCBI Taxonomy" id="652676"/>
    <lineage>
        <taxon>unclassified sequences</taxon>
        <taxon>metagenomes</taxon>
        <taxon>ecological metagenomes</taxon>
    </lineage>
</organism>
<dbReference type="AlphaFoldDB" id="A0A3B0TNF6"/>
<reference evidence="1" key="1">
    <citation type="submission" date="2018-06" db="EMBL/GenBank/DDBJ databases">
        <authorList>
            <person name="Zhirakovskaya E."/>
        </authorList>
    </citation>
    <scope>NUCLEOTIDE SEQUENCE</scope>
</reference>
<dbReference type="EMBL" id="UOEP01000082">
    <property type="protein sequence ID" value="VAW18190.1"/>
    <property type="molecule type" value="Genomic_DNA"/>
</dbReference>
<evidence type="ECO:0000313" key="1">
    <source>
        <dbReference type="EMBL" id="VAW18190.1"/>
    </source>
</evidence>
<proteinExistence type="predicted"/>
<accession>A0A3B0TNF6</accession>
<protein>
    <submittedName>
        <fullName evidence="1">Uncharacterized protein</fullName>
    </submittedName>
</protein>
<sequence length="194" mass="20607">MKNGVNGKFWIYEANIYDYPYERGYNWNASSSGGDNSLYMIGAGLNAAGFVSSAGEYSNVINGSWRGMNGKWNTLEWGGNQWTGARANALSKAGYFKLASRGLFVVGTGISLYQGGDALLKGDYAGAAKSGLDIGMGAFATFGGPPGWIIGGGYFALDALGAFDRPMITTPYTPPMYAVPDNTYVAPPVIFPLR</sequence>
<name>A0A3B0TNF6_9ZZZZ</name>